<name>A0AAF0QNL1_SOLVR</name>
<evidence type="ECO:0000313" key="2">
    <source>
        <dbReference type="Proteomes" id="UP001234989"/>
    </source>
</evidence>
<reference evidence="1" key="1">
    <citation type="submission" date="2023-08" db="EMBL/GenBank/DDBJ databases">
        <title>A de novo genome assembly of Solanum verrucosum Schlechtendal, a Mexican diploid species geographically isolated from the other diploid A-genome species in potato relatives.</title>
        <authorList>
            <person name="Hosaka K."/>
        </authorList>
    </citation>
    <scope>NUCLEOTIDE SEQUENCE</scope>
    <source>
        <tissue evidence="1">Young leaves</tissue>
    </source>
</reference>
<keyword evidence="2" id="KW-1185">Reference proteome</keyword>
<evidence type="ECO:0000313" key="1">
    <source>
        <dbReference type="EMBL" id="WMV24405.1"/>
    </source>
</evidence>
<gene>
    <name evidence="1" type="ORF">MTR67_017790</name>
</gene>
<protein>
    <submittedName>
        <fullName evidence="1">Uncharacterized protein</fullName>
    </submittedName>
</protein>
<proteinExistence type="predicted"/>
<dbReference type="AlphaFoldDB" id="A0AAF0QNL1"/>
<sequence length="70" mass="8237">MQKDINLRQQRWLELLKDYDIDILYHLGKANIVVDALSRKTITTTYGQFVERRGITKDLYQLASLGIRLL</sequence>
<accession>A0AAF0QNL1</accession>
<feature type="non-terminal residue" evidence="1">
    <location>
        <position position="70"/>
    </location>
</feature>
<organism evidence="1 2">
    <name type="scientific">Solanum verrucosum</name>
    <dbReference type="NCBI Taxonomy" id="315347"/>
    <lineage>
        <taxon>Eukaryota</taxon>
        <taxon>Viridiplantae</taxon>
        <taxon>Streptophyta</taxon>
        <taxon>Embryophyta</taxon>
        <taxon>Tracheophyta</taxon>
        <taxon>Spermatophyta</taxon>
        <taxon>Magnoliopsida</taxon>
        <taxon>eudicotyledons</taxon>
        <taxon>Gunneridae</taxon>
        <taxon>Pentapetalae</taxon>
        <taxon>asterids</taxon>
        <taxon>lamiids</taxon>
        <taxon>Solanales</taxon>
        <taxon>Solanaceae</taxon>
        <taxon>Solanoideae</taxon>
        <taxon>Solaneae</taxon>
        <taxon>Solanum</taxon>
    </lineage>
</organism>
<dbReference type="Proteomes" id="UP001234989">
    <property type="component" value="Chromosome 4"/>
</dbReference>
<dbReference type="EMBL" id="CP133615">
    <property type="protein sequence ID" value="WMV24405.1"/>
    <property type="molecule type" value="Genomic_DNA"/>
</dbReference>